<evidence type="ECO:0000313" key="3">
    <source>
        <dbReference type="EMBL" id="RAR15628.1"/>
    </source>
</evidence>
<feature type="region of interest" description="Disordered" evidence="1">
    <location>
        <begin position="36"/>
        <end position="87"/>
    </location>
</feature>
<dbReference type="InterPro" id="IPR021514">
    <property type="entry name" value="DUF3176"/>
</dbReference>
<dbReference type="Pfam" id="PF11374">
    <property type="entry name" value="DUF3176"/>
    <property type="match status" value="1"/>
</dbReference>
<evidence type="ECO:0000256" key="1">
    <source>
        <dbReference type="SAM" id="MobiDB-lite"/>
    </source>
</evidence>
<gene>
    <name evidence="3" type="ORF">DDE83_001078</name>
</gene>
<proteinExistence type="predicted"/>
<keyword evidence="2" id="KW-1133">Transmembrane helix</keyword>
<feature type="compositionally biased region" description="Low complexity" evidence="1">
    <location>
        <begin position="39"/>
        <end position="52"/>
    </location>
</feature>
<name>A0A364NE95_STELY</name>
<evidence type="ECO:0000256" key="2">
    <source>
        <dbReference type="SAM" id="Phobius"/>
    </source>
</evidence>
<organism evidence="3 4">
    <name type="scientific">Stemphylium lycopersici</name>
    <name type="common">Tomato gray leaf spot disease fungus</name>
    <name type="synonym">Thyrospora lycopersici</name>
    <dbReference type="NCBI Taxonomy" id="183478"/>
    <lineage>
        <taxon>Eukaryota</taxon>
        <taxon>Fungi</taxon>
        <taxon>Dikarya</taxon>
        <taxon>Ascomycota</taxon>
        <taxon>Pezizomycotina</taxon>
        <taxon>Dothideomycetes</taxon>
        <taxon>Pleosporomycetidae</taxon>
        <taxon>Pleosporales</taxon>
        <taxon>Pleosporineae</taxon>
        <taxon>Pleosporaceae</taxon>
        <taxon>Stemphylium</taxon>
    </lineage>
</organism>
<keyword evidence="2" id="KW-0472">Membrane</keyword>
<dbReference type="PANTHER" id="PTHR35394:SF6">
    <property type="entry name" value="DUF3176 DOMAIN-CONTAINING PROTEIN"/>
    <property type="match status" value="1"/>
</dbReference>
<dbReference type="EMBL" id="QGDH01000010">
    <property type="protein sequence ID" value="RAR15628.1"/>
    <property type="molecule type" value="Genomic_DNA"/>
</dbReference>
<dbReference type="Proteomes" id="UP000249619">
    <property type="component" value="Unassembled WGS sequence"/>
</dbReference>
<feature type="transmembrane region" description="Helical" evidence="2">
    <location>
        <begin position="430"/>
        <end position="454"/>
    </location>
</feature>
<comment type="caution">
    <text evidence="3">The sequence shown here is derived from an EMBL/GenBank/DDBJ whole genome shotgun (WGS) entry which is preliminary data.</text>
</comment>
<protein>
    <submittedName>
        <fullName evidence="3">Acid phosphatase protein</fullName>
    </submittedName>
</protein>
<dbReference type="STRING" id="183478.A0A364NE95"/>
<feature type="transmembrane region" description="Helical" evidence="2">
    <location>
        <begin position="533"/>
        <end position="552"/>
    </location>
</feature>
<feature type="region of interest" description="Disordered" evidence="1">
    <location>
        <begin position="399"/>
        <end position="422"/>
    </location>
</feature>
<feature type="compositionally biased region" description="Basic and acidic residues" evidence="1">
    <location>
        <begin position="71"/>
        <end position="84"/>
    </location>
</feature>
<reference evidence="4" key="1">
    <citation type="submission" date="2018-05" db="EMBL/GenBank/DDBJ databases">
        <title>Draft genome sequence of Stemphylium lycopersici strain CIDEFI 213.</title>
        <authorList>
            <person name="Medina R."/>
            <person name="Franco M.E.E."/>
            <person name="Lucentini C.G."/>
            <person name="Saparrat M.C.N."/>
            <person name="Balatti P.A."/>
        </authorList>
    </citation>
    <scope>NUCLEOTIDE SEQUENCE [LARGE SCALE GENOMIC DNA]</scope>
    <source>
        <strain evidence="4">CIDEFI 213</strain>
    </source>
</reference>
<evidence type="ECO:0000313" key="4">
    <source>
        <dbReference type="Proteomes" id="UP000249619"/>
    </source>
</evidence>
<dbReference type="PANTHER" id="PTHR35394">
    <property type="entry name" value="DUF3176 DOMAIN-CONTAINING PROTEIN"/>
    <property type="match status" value="1"/>
</dbReference>
<dbReference type="AlphaFoldDB" id="A0A364NE95"/>
<feature type="transmembrane region" description="Helical" evidence="2">
    <location>
        <begin position="466"/>
        <end position="491"/>
    </location>
</feature>
<sequence>MNTQGIRFCQQWNHDYASDDGTASVLLVVQAAPQRNKSRTFTTQRNTTTSRSNKLDATQDVVAKSTSSRSRSKEPKPVHHEHILHPPVGADPAPQWLWPKGCFDNTLDELTERNQKELPLLRFPAGLRLAIYEFSTGGGLIQIQDVTRAETPKQTANLDSSAAYGPDMGIFDPKSKPLRPASGLLGLRYACRQTRAKTRLQFFNENSFGGGFEMHGQDAKEVPQAFTMEQSACVKEVFFRIYNLTCLSDVEPVTDGFPNVNRFIILEKPIFVNSVGFWEYKRTKKKAVNLWAFKSPNIHLGISRHLGKLAISVYPQGLKIASNMIRADYQGSMRGSLMSPMSYQQLPKLQNTVEVDPLNEDYDPPSLPHQNYEEIRDFGFNQTRPLTPVGPRAIKHAAHWSSSTNTTAVTSETSSQQSGRKAGSSRARTWAFEMMAIAISLGAVASIIGVVFRYNGRALPDWPHDITLNALIALLATFANAAMSVCLSSGISQAKWIRFKTAPSPLSDMEAFDEASRGSWGAVKLLVTTRGGLLGSFGAIVAIVGLALGPFAQQIATYKIRSVESNIGAVIPRALNYTGALPGDTSTTGFVPILPLKAAVYNGLFAENNRPAASLQFECKSGNCVWEPFESLAVCHECADITSLITRYCPSELGPSPNMSSCGWQVPQGAHLNTSSDVFSMTSFIPSAYGDMPHSTMIRLIFMGTELHDTPDAVNPWATQCTLQACVNTFSAAIVNGTHQENTTHSVMNHTLLDMSSPDPEGDYGVYITGDSDDTPYLVGMGALLSIRGWFSAIFTNGSATRTTSDFTRSVTDPDRAVVVNLTVGISSGETFFDTDIVTAFYWNYYEYADGLNMLMSDLAISMTTAFRGFNGAVPENGKSITTESLLARLDDDDAYVGYSGLEE</sequence>
<keyword evidence="2" id="KW-0812">Transmembrane</keyword>
<accession>A0A364NE95</accession>
<keyword evidence="4" id="KW-1185">Reference proteome</keyword>
<feature type="compositionally biased region" description="Polar residues" evidence="1">
    <location>
        <begin position="400"/>
        <end position="419"/>
    </location>
</feature>